<dbReference type="STRING" id="592010.GCWU000182_000607"/>
<keyword evidence="3" id="KW-0813">Transport</keyword>
<dbReference type="Gene3D" id="3.40.190.10">
    <property type="entry name" value="Periplasmic binding protein-like II"/>
    <property type="match status" value="1"/>
</dbReference>
<organism evidence="5 6">
    <name type="scientific">Abiotrophia defectiva ATCC 49176</name>
    <dbReference type="NCBI Taxonomy" id="592010"/>
    <lineage>
        <taxon>Bacteria</taxon>
        <taxon>Bacillati</taxon>
        <taxon>Bacillota</taxon>
        <taxon>Bacilli</taxon>
        <taxon>Lactobacillales</taxon>
        <taxon>Aerococcaceae</taxon>
        <taxon>Abiotrophia</taxon>
    </lineage>
</organism>
<sequence>MAAQGQTTITYGIWDSRQEPGLRQIADDFEKANPDIKVDIQVTGWEGYWTMLEAAATGGSLPDVFWMHSNEIYKYGANDQLLPLDDLIKESNLDLSKFPQGLVDIYKVNGHQYGIPKDFDTIALWYNKKLFDEAGVAYPTDKWTWDDLKEAAKKLTNKDKEIYGIATMLANQEGFYNFMYTNGGTALTSDNKSGYTDPKTVEALEYYFSFGREGLSPTTGDAMDYFANDKAAMALFGSWRIGSIISNESLKDKVDVVPLPSKDGKRVSIYNGLANAISAKTEHKEAAWKFVNYLSSKEVQEKASKLGVAISAYEGASDVWVDTNKQFNLKSYIEEIKDAQIRPYTHETTKWEEKVYEILKPAYLGEKPVKEAAEEAAKAMNELIEEEE</sequence>
<dbReference type="Proteomes" id="UP000019050">
    <property type="component" value="Unassembled WGS sequence"/>
</dbReference>
<dbReference type="HOGENOM" id="CLU_031285_10_5_9"/>
<evidence type="ECO:0000256" key="3">
    <source>
        <dbReference type="ARBA" id="ARBA00022448"/>
    </source>
</evidence>
<dbReference type="Pfam" id="PF01547">
    <property type="entry name" value="SBP_bac_1"/>
    <property type="match status" value="1"/>
</dbReference>
<comment type="subcellular location">
    <subcellularLocation>
        <location evidence="1">Cell envelope</location>
    </subcellularLocation>
</comment>
<evidence type="ECO:0000313" key="6">
    <source>
        <dbReference type="Proteomes" id="UP000019050"/>
    </source>
</evidence>
<keyword evidence="4" id="KW-0732">Signal</keyword>
<evidence type="ECO:0000313" key="5">
    <source>
        <dbReference type="EMBL" id="ESK65873.1"/>
    </source>
</evidence>
<dbReference type="GO" id="GO:0030313">
    <property type="term" value="C:cell envelope"/>
    <property type="evidence" value="ECO:0007669"/>
    <property type="project" value="UniProtKB-SubCell"/>
</dbReference>
<evidence type="ECO:0000256" key="1">
    <source>
        <dbReference type="ARBA" id="ARBA00004196"/>
    </source>
</evidence>
<dbReference type="InterPro" id="IPR006059">
    <property type="entry name" value="SBP"/>
</dbReference>
<evidence type="ECO:0000256" key="2">
    <source>
        <dbReference type="ARBA" id="ARBA00008520"/>
    </source>
</evidence>
<dbReference type="CDD" id="cd13585">
    <property type="entry name" value="PBP2_TMBP_like"/>
    <property type="match status" value="1"/>
</dbReference>
<dbReference type="EMBL" id="ACIN03000004">
    <property type="protein sequence ID" value="ESK65873.1"/>
    <property type="molecule type" value="Genomic_DNA"/>
</dbReference>
<reference evidence="5" key="1">
    <citation type="submission" date="2013-06" db="EMBL/GenBank/DDBJ databases">
        <authorList>
            <person name="Weinstock G."/>
            <person name="Sodergren E."/>
            <person name="Clifton S."/>
            <person name="Fulton L."/>
            <person name="Fulton B."/>
            <person name="Courtney L."/>
            <person name="Fronick C."/>
            <person name="Harrison M."/>
            <person name="Strong C."/>
            <person name="Farmer C."/>
            <person name="Delahaunty K."/>
            <person name="Markovic C."/>
            <person name="Hall O."/>
            <person name="Minx P."/>
            <person name="Tomlinson C."/>
            <person name="Mitreva M."/>
            <person name="Nelson J."/>
            <person name="Hou S."/>
            <person name="Wollam A."/>
            <person name="Pepin K.H."/>
            <person name="Johnson M."/>
            <person name="Bhonagiri V."/>
            <person name="Nash W.E."/>
            <person name="Warren W."/>
            <person name="Chinwalla A."/>
            <person name="Mardis E.R."/>
            <person name="Wilson R.K."/>
        </authorList>
    </citation>
    <scope>NUCLEOTIDE SEQUENCE [LARGE SCALE GENOMIC DNA]</scope>
    <source>
        <strain evidence="5">ATCC 49176</strain>
    </source>
</reference>
<protein>
    <submittedName>
        <fullName evidence="5">ABC transporter, solute-binding protein</fullName>
    </submittedName>
</protein>
<accession>W1Q3T7</accession>
<dbReference type="SUPFAM" id="SSF53850">
    <property type="entry name" value="Periplasmic binding protein-like II"/>
    <property type="match status" value="1"/>
</dbReference>
<comment type="similarity">
    <text evidence="2">Belongs to the bacterial solute-binding protein 1 family.</text>
</comment>
<dbReference type="InterPro" id="IPR050490">
    <property type="entry name" value="Bact_solute-bd_prot1"/>
</dbReference>
<dbReference type="PANTHER" id="PTHR43649">
    <property type="entry name" value="ARABINOSE-BINDING PROTEIN-RELATED"/>
    <property type="match status" value="1"/>
</dbReference>
<evidence type="ECO:0000256" key="4">
    <source>
        <dbReference type="ARBA" id="ARBA00022729"/>
    </source>
</evidence>
<keyword evidence="6" id="KW-1185">Reference proteome</keyword>
<comment type="caution">
    <text evidence="5">The sequence shown here is derived from an EMBL/GenBank/DDBJ whole genome shotgun (WGS) entry which is preliminary data.</text>
</comment>
<dbReference type="AlphaFoldDB" id="W1Q3T7"/>
<dbReference type="PANTHER" id="PTHR43649:SF31">
    <property type="entry name" value="SN-GLYCEROL-3-PHOSPHATE-BINDING PERIPLASMIC PROTEIN UGPB"/>
    <property type="match status" value="1"/>
</dbReference>
<gene>
    <name evidence="5" type="ORF">GCWU000182_000607</name>
</gene>
<name>W1Q3T7_ABIDE</name>
<proteinExistence type="inferred from homology"/>
<dbReference type="eggNOG" id="COG1653">
    <property type="taxonomic scope" value="Bacteria"/>
</dbReference>